<accession>A0A8C0PWN2</accession>
<name>A0A8C0PWN2_CANLF</name>
<comment type="cofactor">
    <cofactor evidence="11">
        <name>Mn(2+)</name>
        <dbReference type="ChEBI" id="CHEBI:29035"/>
    </cofactor>
    <text evidence="11">Binds 1 Mn(2+) ion per subunit.</text>
</comment>
<evidence type="ECO:0000256" key="12">
    <source>
        <dbReference type="SAM" id="Phobius"/>
    </source>
</evidence>
<evidence type="ECO:0000256" key="11">
    <source>
        <dbReference type="PIRSR" id="PIRSR605076-3"/>
    </source>
</evidence>
<evidence type="ECO:0000256" key="1">
    <source>
        <dbReference type="ARBA" id="ARBA00004606"/>
    </source>
</evidence>
<dbReference type="PANTHER" id="PTHR10462:SF29">
    <property type="entry name" value="HISTO-BLOOD GROUP ABO SYSTEM TRANSFERASE"/>
    <property type="match status" value="1"/>
</dbReference>
<dbReference type="Pfam" id="PF03414">
    <property type="entry name" value="Glyco_transf_6"/>
    <property type="match status" value="1"/>
</dbReference>
<keyword evidence="11" id="KW-0464">Manganese</keyword>
<dbReference type="Ensembl" id="ENSCAFT00040005742.1">
    <property type="protein sequence ID" value="ENSCAFP00040004943.1"/>
    <property type="gene ID" value="ENSCAFG00040003026.1"/>
</dbReference>
<evidence type="ECO:0000256" key="3">
    <source>
        <dbReference type="ARBA" id="ARBA00022676"/>
    </source>
</evidence>
<feature type="binding site" evidence="11">
    <location>
        <position position="213"/>
    </location>
    <ligand>
        <name>Mn(2+)</name>
        <dbReference type="ChEBI" id="CHEBI:29035"/>
    </ligand>
</feature>
<sequence length="364" mass="42501">MAQQVRTFSENSKCNLLHQVNFPLSVALVLAFFYYCYLNPRNQMLGSISPGTSKAVSKIYGQQSRKLSRMVYRQPQVLTPARKDVLVVTPWLAPIIWEGTFNTDILNEQFSLQNATVGLTVFLTEQETFYLNVFLQSAEMYFMVGHRVIYYIFTDKPEYVPYLNIQKGRQIIILEVESYYDHWQDISMQRMEMISNFSQQRFHQEVDYLVCADVHMRFSDHVGVEILSSLFGTLHLRYYRLNRTDFPYERRPQSQAHIPEDEGDFYYAGALFGGSVPEVYKLTKACHEAMMVDQANHIEAIWHDESHLNKYLLYHKPSKVLSPEYMCNNTLKKIWDHQGKVTPKTTFFPGTCLLVYPKTLPAVQ</sequence>
<dbReference type="Proteomes" id="UP000694542">
    <property type="component" value="Chromosome 1"/>
</dbReference>
<feature type="binding site" evidence="10">
    <location>
        <position position="305"/>
    </location>
    <ligand>
        <name>an alpha-L-fucosyl-(1-&gt;2)-beta-D-galactosyl derivative</name>
        <dbReference type="ChEBI" id="CHEBI:140327"/>
    </ligand>
</feature>
<evidence type="ECO:0000256" key="10">
    <source>
        <dbReference type="PIRSR" id="PIRSR605076-2"/>
    </source>
</evidence>
<feature type="transmembrane region" description="Helical" evidence="12">
    <location>
        <begin position="20"/>
        <end position="38"/>
    </location>
</feature>
<evidence type="ECO:0000256" key="4">
    <source>
        <dbReference type="ARBA" id="ARBA00022679"/>
    </source>
</evidence>
<dbReference type="FunFam" id="3.90.550.10:FF:000022">
    <property type="entry name" value="Histo-blood group ABO system transferase"/>
    <property type="match status" value="1"/>
</dbReference>
<dbReference type="GO" id="GO:0005975">
    <property type="term" value="P:carbohydrate metabolic process"/>
    <property type="evidence" value="ECO:0007669"/>
    <property type="project" value="InterPro"/>
</dbReference>
<organism evidence="13 14">
    <name type="scientific">Canis lupus familiaris</name>
    <name type="common">Dog</name>
    <name type="synonym">Canis familiaris</name>
    <dbReference type="NCBI Taxonomy" id="9615"/>
    <lineage>
        <taxon>Eukaryota</taxon>
        <taxon>Metazoa</taxon>
        <taxon>Chordata</taxon>
        <taxon>Craniata</taxon>
        <taxon>Vertebrata</taxon>
        <taxon>Euteleostomi</taxon>
        <taxon>Mammalia</taxon>
        <taxon>Eutheria</taxon>
        <taxon>Laurasiatheria</taxon>
        <taxon>Carnivora</taxon>
        <taxon>Caniformia</taxon>
        <taxon>Canidae</taxon>
        <taxon>Canis</taxon>
    </lineage>
</organism>
<evidence type="ECO:0000256" key="2">
    <source>
        <dbReference type="ARBA" id="ARBA00010413"/>
    </source>
</evidence>
<evidence type="ECO:0000256" key="7">
    <source>
        <dbReference type="ARBA" id="ARBA00022989"/>
    </source>
</evidence>
<dbReference type="GO" id="GO:0046872">
    <property type="term" value="F:metal ion binding"/>
    <property type="evidence" value="ECO:0007669"/>
    <property type="project" value="UniProtKB-KW"/>
</dbReference>
<reference evidence="13" key="2">
    <citation type="submission" date="2025-08" db="UniProtKB">
        <authorList>
            <consortium name="Ensembl"/>
        </authorList>
    </citation>
    <scope>IDENTIFICATION</scope>
</reference>
<evidence type="ECO:0000256" key="6">
    <source>
        <dbReference type="ARBA" id="ARBA00022968"/>
    </source>
</evidence>
<dbReference type="SUPFAM" id="SSF53448">
    <property type="entry name" value="Nucleotide-diphospho-sugar transferases"/>
    <property type="match status" value="1"/>
</dbReference>
<dbReference type="PANTHER" id="PTHR10462">
    <property type="entry name" value="GLYCOSYLTRANSFERASE-RELATED"/>
    <property type="match status" value="1"/>
</dbReference>
<dbReference type="GO" id="GO:0016020">
    <property type="term" value="C:membrane"/>
    <property type="evidence" value="ECO:0007669"/>
    <property type="project" value="UniProtKB-SubCell"/>
</dbReference>
<keyword evidence="4" id="KW-0808">Transferase</keyword>
<keyword evidence="3" id="KW-0328">Glycosyltransferase</keyword>
<dbReference type="InterPro" id="IPR029044">
    <property type="entry name" value="Nucleotide-diphossugar_trans"/>
</dbReference>
<keyword evidence="6" id="KW-0735">Signal-anchor</keyword>
<dbReference type="GO" id="GO:0016758">
    <property type="term" value="F:hexosyltransferase activity"/>
    <property type="evidence" value="ECO:0007669"/>
    <property type="project" value="InterPro"/>
</dbReference>
<dbReference type="AlphaFoldDB" id="A0A8C0PWN2"/>
<evidence type="ECO:0000256" key="8">
    <source>
        <dbReference type="ARBA" id="ARBA00023136"/>
    </source>
</evidence>
<evidence type="ECO:0000313" key="14">
    <source>
        <dbReference type="Proteomes" id="UP000694542"/>
    </source>
</evidence>
<dbReference type="Gene3D" id="3.90.550.10">
    <property type="entry name" value="Spore Coat Polysaccharide Biosynthesis Protein SpsA, Chain A"/>
    <property type="match status" value="1"/>
</dbReference>
<feature type="binding site" evidence="10">
    <location>
        <position position="235"/>
    </location>
    <ligand>
        <name>an alpha-L-fucosyl-(1-&gt;2)-beta-D-galactosyl derivative</name>
        <dbReference type="ChEBI" id="CHEBI:140327"/>
    </ligand>
</feature>
<proteinExistence type="inferred from homology"/>
<keyword evidence="8 12" id="KW-0472">Membrane</keyword>
<evidence type="ECO:0000256" key="9">
    <source>
        <dbReference type="PIRSR" id="PIRSR605076-1"/>
    </source>
</evidence>
<reference evidence="13" key="1">
    <citation type="submission" date="2018-10" db="EMBL/GenBank/DDBJ databases">
        <title>De novo assembly of a Great Dane genome.</title>
        <authorList>
            <person name="Kidd J.M."/>
            <person name="Pendleton A.L."/>
            <person name="Shen F."/>
            <person name="Emery S."/>
        </authorList>
    </citation>
    <scope>NUCLEOTIDE SEQUENCE [LARGE SCALE GENOMIC DNA]</scope>
    <source>
        <strain evidence="13">Great Dane</strain>
    </source>
</reference>
<keyword evidence="7 12" id="KW-1133">Transmembrane helix</keyword>
<feature type="active site" description="Nucleophile" evidence="9">
    <location>
        <position position="305"/>
    </location>
</feature>
<protein>
    <recommendedName>
        <fullName evidence="15">ABO, alpha 1-3-N-acetylgalactosaminyltransferase and alpha 1-3-galactosyltransferase</fullName>
    </recommendedName>
</protein>
<dbReference type="InterPro" id="IPR005076">
    <property type="entry name" value="Glyco_trans_6"/>
</dbReference>
<keyword evidence="5 12" id="KW-0812">Transmembrane</keyword>
<keyword evidence="11" id="KW-0479">Metal-binding</keyword>
<evidence type="ECO:0000256" key="5">
    <source>
        <dbReference type="ARBA" id="ARBA00022692"/>
    </source>
</evidence>
<evidence type="ECO:0008006" key="15">
    <source>
        <dbReference type="Google" id="ProtNLM"/>
    </source>
</evidence>
<comment type="subcellular location">
    <subcellularLocation>
        <location evidence="1">Membrane</location>
        <topology evidence="1">Single-pass type II membrane protein</topology>
    </subcellularLocation>
</comment>
<comment type="similarity">
    <text evidence="2">Belongs to the glycosyltransferase 6 family.</text>
</comment>
<evidence type="ECO:0000313" key="13">
    <source>
        <dbReference type="Ensembl" id="ENSCAFP00040004943.1"/>
    </source>
</evidence>